<dbReference type="InterPro" id="IPR023214">
    <property type="entry name" value="HAD_sf"/>
</dbReference>
<dbReference type="Pfam" id="PF08282">
    <property type="entry name" value="Hydrolase_3"/>
    <property type="match status" value="1"/>
</dbReference>
<dbReference type="GO" id="GO:0016791">
    <property type="term" value="F:phosphatase activity"/>
    <property type="evidence" value="ECO:0007669"/>
    <property type="project" value="TreeGrafter"/>
</dbReference>
<reference evidence="1 2" key="1">
    <citation type="submission" date="2019-05" db="EMBL/GenBank/DDBJ databases">
        <authorList>
            <consortium name="Pathogen Informatics"/>
        </authorList>
    </citation>
    <scope>NUCLEOTIDE SEQUENCE [LARGE SCALE GENOMIC DNA]</scope>
    <source>
        <strain evidence="1 2">NCTC5386</strain>
    </source>
</reference>
<dbReference type="Gene3D" id="3.30.1240.10">
    <property type="match status" value="1"/>
</dbReference>
<dbReference type="GO" id="GO:0005829">
    <property type="term" value="C:cytosol"/>
    <property type="evidence" value="ECO:0007669"/>
    <property type="project" value="TreeGrafter"/>
</dbReference>
<dbReference type="PANTHER" id="PTHR10000">
    <property type="entry name" value="PHOSPHOSERINE PHOSPHATASE"/>
    <property type="match status" value="1"/>
</dbReference>
<sequence>MTRKIIFLDVDGTLLDYENKLPKSAVYAIRQAREKGHLIYVCTGRSRAEIQRDIWEIGIDGMIGGNGAYVEHHNKVIMHQLIPPLKEAKHIVDWSMSEN</sequence>
<dbReference type="GO" id="GO:0000287">
    <property type="term" value="F:magnesium ion binding"/>
    <property type="evidence" value="ECO:0007669"/>
    <property type="project" value="TreeGrafter"/>
</dbReference>
<dbReference type="Proteomes" id="UP000394068">
    <property type="component" value="Unassembled WGS sequence"/>
</dbReference>
<name>A0A4U9XLJ0_9STRE</name>
<keyword evidence="1" id="KW-0378">Hydrolase</keyword>
<accession>A0A4U9XLJ0</accession>
<dbReference type="SUPFAM" id="SSF56784">
    <property type="entry name" value="HAD-like"/>
    <property type="match status" value="1"/>
</dbReference>
<proteinExistence type="predicted"/>
<dbReference type="InterPro" id="IPR036412">
    <property type="entry name" value="HAD-like_sf"/>
</dbReference>
<evidence type="ECO:0000313" key="1">
    <source>
        <dbReference type="EMBL" id="VTS14290.1"/>
    </source>
</evidence>
<protein>
    <submittedName>
        <fullName evidence="1">Haloacid dehalogenase</fullName>
        <ecNumber evidence="1">3.1.3.-</ecNumber>
    </submittedName>
</protein>
<dbReference type="Gene3D" id="3.40.50.1000">
    <property type="entry name" value="HAD superfamily/HAD-like"/>
    <property type="match status" value="1"/>
</dbReference>
<evidence type="ECO:0000313" key="2">
    <source>
        <dbReference type="Proteomes" id="UP000394068"/>
    </source>
</evidence>
<dbReference type="EMBL" id="CABEHT010000001">
    <property type="protein sequence ID" value="VTS14290.1"/>
    <property type="molecule type" value="Genomic_DNA"/>
</dbReference>
<dbReference type="EC" id="3.1.3.-" evidence="1"/>
<organism evidence="1 2">
    <name type="scientific">Streptococcus pseudoporcinus</name>
    <dbReference type="NCBI Taxonomy" id="361101"/>
    <lineage>
        <taxon>Bacteria</taxon>
        <taxon>Bacillati</taxon>
        <taxon>Bacillota</taxon>
        <taxon>Bacilli</taxon>
        <taxon>Lactobacillales</taxon>
        <taxon>Streptococcaceae</taxon>
        <taxon>Streptococcus</taxon>
    </lineage>
</organism>
<gene>
    <name evidence="1" type="primary">ywpJ</name>
    <name evidence="1" type="ORF">NCTC5386_01199</name>
</gene>
<dbReference type="AlphaFoldDB" id="A0A4U9XLJ0"/>
<dbReference type="PANTHER" id="PTHR10000:SF25">
    <property type="entry name" value="PHOSPHATASE YKRA-RELATED"/>
    <property type="match status" value="1"/>
</dbReference>